<dbReference type="Gene3D" id="3.90.730.10">
    <property type="entry name" value="Ribonuclease T2-like"/>
    <property type="match status" value="1"/>
</dbReference>
<reference evidence="5" key="1">
    <citation type="journal article" date="2014" name="FEMS Microbiol. Lett.">
        <title>Draft Genomic DNA Sequence of the Facultatively Methylotrophic Bacterium Acidomonas methanolica type strain MB58.</title>
        <authorList>
            <person name="Higashiura N."/>
            <person name="Hadano H."/>
            <person name="Hirakawa H."/>
            <person name="Matsutani M."/>
            <person name="Takabe S."/>
            <person name="Matsushita K."/>
            <person name="Azuma Y."/>
        </authorList>
    </citation>
    <scope>NUCLEOTIDE SEQUENCE [LARGE SCALE GENOMIC DNA]</scope>
    <source>
        <strain evidence="5">MB58</strain>
    </source>
</reference>
<comment type="similarity">
    <text evidence="1 2">Belongs to the RNase T2 family.</text>
</comment>
<dbReference type="Proteomes" id="UP000019760">
    <property type="component" value="Unassembled WGS sequence"/>
</dbReference>
<organism evidence="4 5">
    <name type="scientific">Acidomonas methanolica NBRC 104435</name>
    <dbReference type="NCBI Taxonomy" id="1231351"/>
    <lineage>
        <taxon>Bacteria</taxon>
        <taxon>Pseudomonadati</taxon>
        <taxon>Pseudomonadota</taxon>
        <taxon>Alphaproteobacteria</taxon>
        <taxon>Acetobacterales</taxon>
        <taxon>Acetobacteraceae</taxon>
        <taxon>Acidomonas</taxon>
    </lineage>
</organism>
<reference evidence="4 5" key="2">
    <citation type="journal article" date="2014" name="FEMS Microbiol. Lett.">
        <title>Draft genomic DNA sequence of the facultatively methylotrophic bacterium Acidomonas methanolica type strain MB58.</title>
        <authorList>
            <person name="Higashiura N."/>
            <person name="Hadano H."/>
            <person name="Hirakawa H."/>
            <person name="Matsutani M."/>
            <person name="Takabe S."/>
            <person name="Matsushita K."/>
            <person name="Azuma Y."/>
        </authorList>
    </citation>
    <scope>NUCLEOTIDE SEQUENCE [LARGE SCALE GENOMIC DNA]</scope>
    <source>
        <strain evidence="4 5">MB58</strain>
    </source>
</reference>
<evidence type="ECO:0000256" key="3">
    <source>
        <dbReference type="SAM" id="SignalP"/>
    </source>
</evidence>
<dbReference type="PANTHER" id="PTHR11240:SF22">
    <property type="entry name" value="RIBONUCLEASE T2"/>
    <property type="match status" value="1"/>
</dbReference>
<feature type="chain" id="PRO_5030001337" evidence="3">
    <location>
        <begin position="21"/>
        <end position="254"/>
    </location>
</feature>
<evidence type="ECO:0000256" key="1">
    <source>
        <dbReference type="ARBA" id="ARBA00007469"/>
    </source>
</evidence>
<dbReference type="EMBL" id="BAND01000036">
    <property type="protein sequence ID" value="GAJ28733.1"/>
    <property type="molecule type" value="Genomic_DNA"/>
</dbReference>
<sequence>MRVQACFWSALVLLAGCATVAPRPETAPFAPARHGDFDHDTLALTWQPGFCSTSEGCEADQPHAPLIGLHGLWASEPHALEGQGVPVQEWWRKGCPLLEDAPDAAPVLEPPVAEKLSAVVPHTAQPLVPHEWNKHAACFGYAATPFFAKALALRDRFAQSAPGLWLVAHQGRVVSHEAMIASFEASTFGSVGARPVERALQTQCRYDRKGRVVLTQIWFTLSPKHLDDFPAAASYVSSPEAQDNCPAQFLIPHW</sequence>
<dbReference type="AlphaFoldDB" id="A0A023D3K5"/>
<proteinExistence type="inferred from homology"/>
<comment type="caution">
    <text evidence="4">The sequence shown here is derived from an EMBL/GenBank/DDBJ whole genome shotgun (WGS) entry which is preliminary data.</text>
</comment>
<evidence type="ECO:0000313" key="5">
    <source>
        <dbReference type="Proteomes" id="UP000019760"/>
    </source>
</evidence>
<feature type="signal peptide" evidence="3">
    <location>
        <begin position="1"/>
        <end position="20"/>
    </location>
</feature>
<evidence type="ECO:0000256" key="2">
    <source>
        <dbReference type="RuleBase" id="RU004328"/>
    </source>
</evidence>
<dbReference type="PANTHER" id="PTHR11240">
    <property type="entry name" value="RIBONUCLEASE T2"/>
    <property type="match status" value="1"/>
</dbReference>
<dbReference type="GO" id="GO:0003723">
    <property type="term" value="F:RNA binding"/>
    <property type="evidence" value="ECO:0007669"/>
    <property type="project" value="InterPro"/>
</dbReference>
<dbReference type="InterPro" id="IPR001568">
    <property type="entry name" value="RNase_T2-like"/>
</dbReference>
<accession>A0A023D3K5</accession>
<dbReference type="RefSeq" id="WP_042057663.1">
    <property type="nucleotide sequence ID" value="NZ_BAND01000036.1"/>
</dbReference>
<keyword evidence="3" id="KW-0732">Signal</keyword>
<dbReference type="GO" id="GO:0033897">
    <property type="term" value="F:ribonuclease T2 activity"/>
    <property type="evidence" value="ECO:0007669"/>
    <property type="project" value="InterPro"/>
</dbReference>
<dbReference type="InterPro" id="IPR036430">
    <property type="entry name" value="RNase_T2-like_sf"/>
</dbReference>
<gene>
    <name evidence="4" type="ORF">Amme_036_021</name>
</gene>
<dbReference type="GO" id="GO:0006401">
    <property type="term" value="P:RNA catabolic process"/>
    <property type="evidence" value="ECO:0007669"/>
    <property type="project" value="TreeGrafter"/>
</dbReference>
<keyword evidence="5" id="KW-1185">Reference proteome</keyword>
<dbReference type="OrthoDB" id="4720638at2"/>
<protein>
    <submittedName>
        <fullName evidence="4">Ribonuclease I</fullName>
    </submittedName>
</protein>
<name>A0A023D3K5_ACIMT</name>
<dbReference type="SUPFAM" id="SSF55895">
    <property type="entry name" value="Ribonuclease Rh-like"/>
    <property type="match status" value="1"/>
</dbReference>
<dbReference type="Pfam" id="PF00445">
    <property type="entry name" value="Ribonuclease_T2"/>
    <property type="match status" value="1"/>
</dbReference>
<evidence type="ECO:0000313" key="4">
    <source>
        <dbReference type="EMBL" id="GAJ28733.1"/>
    </source>
</evidence>
<dbReference type="PROSITE" id="PS51257">
    <property type="entry name" value="PROKAR_LIPOPROTEIN"/>
    <property type="match status" value="1"/>
</dbReference>